<dbReference type="AlphaFoldDB" id="S4PLE1"/>
<dbReference type="EMBL" id="GAIX01001852">
    <property type="protein sequence ID" value="JAA90708.1"/>
    <property type="molecule type" value="Transcribed_RNA"/>
</dbReference>
<accession>S4PLE1</accession>
<reference evidence="1" key="2">
    <citation type="submission" date="2013-05" db="EMBL/GenBank/DDBJ databases">
        <authorList>
            <person name="Carter J.-M."/>
            <person name="Baker S.C."/>
            <person name="Pink R."/>
            <person name="Carter D.R.F."/>
            <person name="Collins A."/>
            <person name="Tomlin J."/>
            <person name="Gibbs M."/>
            <person name="Breuker C.J."/>
        </authorList>
    </citation>
    <scope>NUCLEOTIDE SEQUENCE</scope>
    <source>
        <tissue evidence="1">Ovary</tissue>
    </source>
</reference>
<feature type="non-terminal residue" evidence="1">
    <location>
        <position position="95"/>
    </location>
</feature>
<protein>
    <submittedName>
        <fullName evidence="1">Uncharacterized protein</fullName>
    </submittedName>
</protein>
<sequence>ALTEKRVRKIETIVKPEEYENIISEHAEIFKLGTEVPIYDFRSAVKETLKDVSRWHFQITKVKRVVLKRGKTTRRILARGELSYQNDTGVAKCLL</sequence>
<reference evidence="1" key="1">
    <citation type="journal article" date="2013" name="BMC Genomics">
        <title>Unscrambling butterfly oogenesis.</title>
        <authorList>
            <person name="Carter J.M."/>
            <person name="Baker S.C."/>
            <person name="Pink R."/>
            <person name="Carter D.R."/>
            <person name="Collins A."/>
            <person name="Tomlin J."/>
            <person name="Gibbs M."/>
            <person name="Breuker C.J."/>
        </authorList>
    </citation>
    <scope>NUCLEOTIDE SEQUENCE</scope>
    <source>
        <tissue evidence="1">Ovary</tissue>
    </source>
</reference>
<feature type="non-terminal residue" evidence="1">
    <location>
        <position position="1"/>
    </location>
</feature>
<name>S4PLE1_9NEOP</name>
<proteinExistence type="predicted"/>
<organism evidence="1">
    <name type="scientific">Pararge aegeria</name>
    <name type="common">speckled wood butterfly</name>
    <dbReference type="NCBI Taxonomy" id="116150"/>
    <lineage>
        <taxon>Eukaryota</taxon>
        <taxon>Metazoa</taxon>
        <taxon>Ecdysozoa</taxon>
        <taxon>Arthropoda</taxon>
        <taxon>Hexapoda</taxon>
        <taxon>Insecta</taxon>
        <taxon>Pterygota</taxon>
        <taxon>Neoptera</taxon>
        <taxon>Endopterygota</taxon>
        <taxon>Lepidoptera</taxon>
        <taxon>Glossata</taxon>
        <taxon>Ditrysia</taxon>
        <taxon>Papilionoidea</taxon>
        <taxon>Nymphalidae</taxon>
        <taxon>Satyrinae</taxon>
        <taxon>Satyrini</taxon>
        <taxon>Parargina</taxon>
        <taxon>Pararge</taxon>
    </lineage>
</organism>
<evidence type="ECO:0000313" key="1">
    <source>
        <dbReference type="EMBL" id="JAA90708.1"/>
    </source>
</evidence>